<reference evidence="3" key="1">
    <citation type="submission" date="2022-10" db="EMBL/GenBank/DDBJ databases">
        <authorList>
            <person name="Chen Y."/>
            <person name="Dougan E. K."/>
            <person name="Chan C."/>
            <person name="Rhodes N."/>
            <person name="Thang M."/>
        </authorList>
    </citation>
    <scope>NUCLEOTIDE SEQUENCE</scope>
</reference>
<feature type="region of interest" description="Disordered" evidence="2">
    <location>
        <begin position="473"/>
        <end position="517"/>
    </location>
</feature>
<feature type="region of interest" description="Disordered" evidence="2">
    <location>
        <begin position="174"/>
        <end position="193"/>
    </location>
</feature>
<keyword evidence="1" id="KW-0175">Coiled coil</keyword>
<name>A0A9P1M1C4_9DINO</name>
<evidence type="ECO:0000313" key="3">
    <source>
        <dbReference type="EMBL" id="CAI4018756.1"/>
    </source>
</evidence>
<feature type="compositionally biased region" description="Basic residues" evidence="2">
    <location>
        <begin position="478"/>
        <end position="490"/>
    </location>
</feature>
<comment type="caution">
    <text evidence="3">The sequence shown here is derived from an EMBL/GenBank/DDBJ whole genome shotgun (WGS) entry which is preliminary data.</text>
</comment>
<accession>A0A9P1M1C4</accession>
<feature type="region of interest" description="Disordered" evidence="2">
    <location>
        <begin position="229"/>
        <end position="275"/>
    </location>
</feature>
<evidence type="ECO:0000256" key="2">
    <source>
        <dbReference type="SAM" id="MobiDB-lite"/>
    </source>
</evidence>
<feature type="coiled-coil region" evidence="1">
    <location>
        <begin position="1206"/>
        <end position="1267"/>
    </location>
</feature>
<feature type="region of interest" description="Disordered" evidence="2">
    <location>
        <begin position="1325"/>
        <end position="1387"/>
    </location>
</feature>
<evidence type="ECO:0000313" key="4">
    <source>
        <dbReference type="EMBL" id="CAL1172131.1"/>
    </source>
</evidence>
<organism evidence="3">
    <name type="scientific">Cladocopium goreaui</name>
    <dbReference type="NCBI Taxonomy" id="2562237"/>
    <lineage>
        <taxon>Eukaryota</taxon>
        <taxon>Sar</taxon>
        <taxon>Alveolata</taxon>
        <taxon>Dinophyceae</taxon>
        <taxon>Suessiales</taxon>
        <taxon>Symbiodiniaceae</taxon>
        <taxon>Cladocopium</taxon>
    </lineage>
</organism>
<evidence type="ECO:0000256" key="1">
    <source>
        <dbReference type="SAM" id="Coils"/>
    </source>
</evidence>
<evidence type="ECO:0000313" key="5">
    <source>
        <dbReference type="Proteomes" id="UP001152797"/>
    </source>
</evidence>
<protein>
    <submittedName>
        <fullName evidence="3">Uncharacterized protein</fullName>
    </submittedName>
</protein>
<feature type="compositionally biased region" description="Low complexity" evidence="2">
    <location>
        <begin position="236"/>
        <end position="257"/>
    </location>
</feature>
<dbReference type="EMBL" id="CAMXCT030006711">
    <property type="protein sequence ID" value="CAL4806068.1"/>
    <property type="molecule type" value="Genomic_DNA"/>
</dbReference>
<keyword evidence="5" id="KW-1185">Reference proteome</keyword>
<proteinExistence type="predicted"/>
<sequence length="1387" mass="154854">MYHKTFYQSRWPSVELIVVGWLRWCTLRKAKLEEKLIFPNRRPRHERCSLAELVKKSEADYVDFQEACVQLVQIVYLMIAQSVVCECEMGPCGFQRAFHFKDTAVPHTKVSTLVSIDQFIQDNYKGKKKLKHLSDKKRWIREKGLKIVKHPKTGKDSVPVEDKTIMLTGTRLETKRVKEETHESKSAAKESFKKARAEYDIQTNAKATRLAYHIAPGILLSLESVEKAAEDDDSDSSGSGKSSDSSSSGSGTSKSSGVGIQSDDDEREEDNRTKLHSDAVVYEGTRFGKKRFRFSISSCGTMPKRCGQPVDLEPKKQQKLKPAVPLGNPPAHVLPLGHPMLKIMASLEFLRLCGLEYLETSDGWDFEVERCWKTWRNLTKEEQNTFDENSILPYSSWFQKHTQKRSELKRDKKVLKPGREFESDDDEFEEIEVEIDSDSELGLLACVKHCCESFTAKYWHYCLLKHRSTERRLADKKPKSKAKASGKGKRKAEPADSGPEDEVSKAPKITEKQKALAEKAAKATERIEVTLTTVAKTKELLAELTPEAIWESLIRSNEFDRRLAKASGAEVNLQKVQANEKAGQTQRDRANQLQDDITSMVSNLQAMKDVCMLIRGEPSELAEEVAHGTDLFEKVKRCEKFLLSDFTVVIDMGLALAKKLLEAKDNIFWKFLQMSDTSKCSFSFAHILDVYSGSSRRELAGHLLRMQVTAVSEGIFDRLRGNGSIDFAKAYIPDYLRTAEFADEKKWYPVPGKGPVDLTGFEGQLGFTAVVVADVQRVLACLHMSIEDDSGLDLTYVAAVASGAASNAFSSKVVTPMSAQAEWRTLWQKLLALGKNLVNAAAIVKHVKDLSPGLEELISSHSSADWSEEDLSSITKKVKSLTVLPVLRKNLQESKRSTSVTTCLGELDSMIEKLLNWGCGVLCPDAKEILLGLLGNVGEMIPLPDDDSADVAKCAAAYPSKIPTIPESVSPRYFQSHLSLPDLAKPCSAITAWIEATQGASADAGRDALSLVDSLSSTRKYADSVLKTCQDFEVSDKELREKDGSLEFHSQNLHKAIMDMLQRYCHALESRTILALAKKEFKEPTKAAQTLPAVLAPMIHVLQLPWEEELEKLSKTNELPLLISKLSLAEAASSAMSAKAFQDEVFSATREKCEKFVNDFVQKIGNTADECFKGLVEGFKDFNNKFEEVEGCVRDWALKDIEWVFLKETEEEVMKELVSLKAAKKNAIEFSSILDALVKHESSFDPMKKLSETAKSFHRELDEAMIKSCMLGSYIVMTHLVVNGSTSKEEVEKSEKYCSKIFGVAPATLPEKLSSRVKELVKGLPTAAASSSAKPAVKKEAKAERKKDKEKDKDNKGDKGDKDKKRKAEKEPKAEGSGKKSHKKQSK</sequence>
<dbReference type="EMBL" id="CAMXCT010006711">
    <property type="protein sequence ID" value="CAI4018756.1"/>
    <property type="molecule type" value="Genomic_DNA"/>
</dbReference>
<reference evidence="4" key="2">
    <citation type="submission" date="2024-04" db="EMBL/GenBank/DDBJ databases">
        <authorList>
            <person name="Chen Y."/>
            <person name="Shah S."/>
            <person name="Dougan E. K."/>
            <person name="Thang M."/>
            <person name="Chan C."/>
        </authorList>
    </citation>
    <scope>NUCLEOTIDE SEQUENCE [LARGE SCALE GENOMIC DNA]</scope>
</reference>
<gene>
    <name evidence="3" type="ORF">C1SCF055_LOCUS43299</name>
</gene>
<feature type="compositionally biased region" description="Basic and acidic residues" evidence="2">
    <location>
        <begin position="502"/>
        <end position="517"/>
    </location>
</feature>
<dbReference type="EMBL" id="CAMXCT020006711">
    <property type="protein sequence ID" value="CAL1172131.1"/>
    <property type="molecule type" value="Genomic_DNA"/>
</dbReference>
<dbReference type="Proteomes" id="UP001152797">
    <property type="component" value="Unassembled WGS sequence"/>
</dbReference>
<feature type="compositionally biased region" description="Basic and acidic residues" evidence="2">
    <location>
        <begin position="1337"/>
        <end position="1378"/>
    </location>
</feature>